<name>A0A2V4A3Q2_9BACT</name>
<protein>
    <recommendedName>
        <fullName evidence="2">HU domain-containing protein</fullName>
    </recommendedName>
</protein>
<evidence type="ECO:0000313" key="4">
    <source>
        <dbReference type="Proteomes" id="UP000248079"/>
    </source>
</evidence>
<feature type="domain" description="HU" evidence="2">
    <location>
        <begin position="10"/>
        <end position="79"/>
    </location>
</feature>
<evidence type="ECO:0000259" key="2">
    <source>
        <dbReference type="Pfam" id="PF18291"/>
    </source>
</evidence>
<dbReference type="GO" id="GO:0003677">
    <property type="term" value="F:DNA binding"/>
    <property type="evidence" value="ECO:0007669"/>
    <property type="project" value="UniProtKB-KW"/>
</dbReference>
<dbReference type="InterPro" id="IPR010992">
    <property type="entry name" value="IHF-like_DNA-bd_dom_sf"/>
</dbReference>
<dbReference type="Proteomes" id="UP000248079">
    <property type="component" value="Unassembled WGS sequence"/>
</dbReference>
<dbReference type="RefSeq" id="WP_110359377.1">
    <property type="nucleotide sequence ID" value="NZ_QFLI01000001.1"/>
</dbReference>
<evidence type="ECO:0000313" key="3">
    <source>
        <dbReference type="EMBL" id="PXY03222.1"/>
    </source>
</evidence>
<keyword evidence="1" id="KW-0238">DNA-binding</keyword>
<dbReference type="InterPro" id="IPR041607">
    <property type="entry name" value="HU-HIG"/>
</dbReference>
<organism evidence="3 4">
    <name type="scientific">Marinifilum breve</name>
    <dbReference type="NCBI Taxonomy" id="2184082"/>
    <lineage>
        <taxon>Bacteria</taxon>
        <taxon>Pseudomonadati</taxon>
        <taxon>Bacteroidota</taxon>
        <taxon>Bacteroidia</taxon>
        <taxon>Marinilabiliales</taxon>
        <taxon>Marinifilaceae</taxon>
    </lineage>
</organism>
<proteinExistence type="predicted"/>
<dbReference type="SUPFAM" id="SSF47729">
    <property type="entry name" value="IHF-like DNA-binding proteins"/>
    <property type="match status" value="1"/>
</dbReference>
<accession>A0A2V4A3Q2</accession>
<comment type="caution">
    <text evidence="3">The sequence shown here is derived from an EMBL/GenBank/DDBJ whole genome shotgun (WGS) entry which is preliminary data.</text>
</comment>
<evidence type="ECO:0000256" key="1">
    <source>
        <dbReference type="ARBA" id="ARBA00023125"/>
    </source>
</evidence>
<gene>
    <name evidence="3" type="ORF">DF185_03825</name>
</gene>
<dbReference type="AlphaFoldDB" id="A0A2V4A3Q2"/>
<dbReference type="EMBL" id="QFLI01000001">
    <property type="protein sequence ID" value="PXY03222.1"/>
    <property type="molecule type" value="Genomic_DNA"/>
</dbReference>
<sequence>MANMLKALNTFRPKIKLAKTAGMKQVVEFIASRTGLNKGQIQMVLAELADTVIFFNKQGQGVKLEGLGTYLPKIDTEGKISVSHRLDRYIKSALNVEGGFTGKIENRKNIGKSKEEFIAMWNEAHPDDPISLN</sequence>
<dbReference type="Pfam" id="PF18291">
    <property type="entry name" value="HU-HIG"/>
    <property type="match status" value="1"/>
</dbReference>
<keyword evidence="4" id="KW-1185">Reference proteome</keyword>
<reference evidence="3 4" key="1">
    <citation type="submission" date="2018-05" db="EMBL/GenBank/DDBJ databases">
        <title>Marinifilum breve JC075T sp. nov., a marine bacterium isolated from Yongle Blue Hole in the South China Sea.</title>
        <authorList>
            <person name="Fu T."/>
        </authorList>
    </citation>
    <scope>NUCLEOTIDE SEQUENCE [LARGE SCALE GENOMIC DNA]</scope>
    <source>
        <strain evidence="3 4">JC075</strain>
    </source>
</reference>